<keyword evidence="9" id="KW-1185">Reference proteome</keyword>
<keyword evidence="4" id="KW-0676">Redox-active center</keyword>
<dbReference type="SUPFAM" id="SSF52833">
    <property type="entry name" value="Thioredoxin-like"/>
    <property type="match status" value="1"/>
</dbReference>
<keyword evidence="3" id="KW-1015">Disulfide bond</keyword>
<dbReference type="RefSeq" id="WP_105049781.1">
    <property type="nucleotide sequence ID" value="NZ_CP150661.1"/>
</dbReference>
<evidence type="ECO:0000259" key="7">
    <source>
        <dbReference type="PROSITE" id="PS51352"/>
    </source>
</evidence>
<feature type="domain" description="Thioredoxin" evidence="7">
    <location>
        <begin position="321"/>
        <end position="454"/>
    </location>
</feature>
<protein>
    <recommendedName>
        <fullName evidence="7">Thioredoxin domain-containing protein</fullName>
    </recommendedName>
</protein>
<dbReference type="InterPro" id="IPR013740">
    <property type="entry name" value="Redoxin"/>
</dbReference>
<keyword evidence="5" id="KW-0175">Coiled coil</keyword>
<evidence type="ECO:0000313" key="8">
    <source>
        <dbReference type="EMBL" id="PQJ68839.1"/>
    </source>
</evidence>
<dbReference type="Proteomes" id="UP000247345">
    <property type="component" value="Unassembled WGS sequence"/>
</dbReference>
<reference evidence="8 9" key="1">
    <citation type="submission" date="2016-12" db="EMBL/GenBank/DDBJ databases">
        <title>Trade-off between light-utilization and light-protection in marine flavobacteria.</title>
        <authorList>
            <person name="Kumagai Y."/>
            <person name="Yoshizawa S."/>
            <person name="Kogure K."/>
            <person name="Iwasaki W."/>
        </authorList>
    </citation>
    <scope>NUCLEOTIDE SEQUENCE [LARGE SCALE GENOMIC DNA]</scope>
    <source>
        <strain evidence="8 9">KCTC 12100</strain>
    </source>
</reference>
<dbReference type="PANTHER" id="PTHR42852:SF6">
    <property type="entry name" value="THIOL:DISULFIDE INTERCHANGE PROTEIN DSBE"/>
    <property type="match status" value="1"/>
</dbReference>
<keyword evidence="2" id="KW-0201">Cytochrome c-type biogenesis</keyword>
<dbReference type="PROSITE" id="PS51352">
    <property type="entry name" value="THIOREDOXIN_2"/>
    <property type="match status" value="1"/>
</dbReference>
<feature type="coiled-coil region" evidence="5">
    <location>
        <begin position="146"/>
        <end position="173"/>
    </location>
</feature>
<accession>A0A2P6C7D1</accession>
<dbReference type="GO" id="GO:0030313">
    <property type="term" value="C:cell envelope"/>
    <property type="evidence" value="ECO:0007669"/>
    <property type="project" value="UniProtKB-SubCell"/>
</dbReference>
<gene>
    <name evidence="8" type="ORF">BTO14_12385</name>
</gene>
<evidence type="ECO:0000256" key="4">
    <source>
        <dbReference type="ARBA" id="ARBA00023284"/>
    </source>
</evidence>
<evidence type="ECO:0000256" key="6">
    <source>
        <dbReference type="SAM" id="SignalP"/>
    </source>
</evidence>
<evidence type="ECO:0000313" key="9">
    <source>
        <dbReference type="Proteomes" id="UP000247345"/>
    </source>
</evidence>
<dbReference type="OrthoDB" id="6399635at2"/>
<dbReference type="GO" id="GO:0017004">
    <property type="term" value="P:cytochrome complex assembly"/>
    <property type="evidence" value="ECO:0007669"/>
    <property type="project" value="UniProtKB-KW"/>
</dbReference>
<sequence>MKKILAFIFLISSFAQAQYTVNGTMYPTLKSDWVILYKIEGATQKFVQNSKIAIDTVTIQGKKQAIGKFSFTLPTNTKPGSYRVTYKLEEAGFVDFIFNKEDVSFSFNPNYGNQTVFFTASKENILYKSYLDKSSAAQQTLDSIQVVGLQNKSLNLNKEYKKALKQVNDIQKEYLETSNGMYVQPFIKASLKNNSSDILKTPEEYMSSMNNTFFNNIDFDNKTLLNSSFLISRITDYVFYINYSEDQETQQKLYKKSVDTVLSKIENITYKKDVIEFLVTQFESSMNLDLIDYLFETYYNKLPANIQDKNFKKAKQALFAAEVGRIAPDFSWKENGKELKLSKLDDAENYLLIFWSTTCSHCLNEVPQVHKFLKDNKKVKVVAFSLEKEAFGWNSFKKTLPNWHHVLGLNKWENKIARTYNIVSTPSYFILDANKKIIAKPEHLKDVKDFFTEK</sequence>
<keyword evidence="6" id="KW-0732">Signal</keyword>
<evidence type="ECO:0000256" key="5">
    <source>
        <dbReference type="SAM" id="Coils"/>
    </source>
</evidence>
<dbReference type="EMBL" id="MSCK01000002">
    <property type="protein sequence ID" value="PQJ68839.1"/>
    <property type="molecule type" value="Genomic_DNA"/>
</dbReference>
<dbReference type="InterPro" id="IPR013766">
    <property type="entry name" value="Thioredoxin_domain"/>
</dbReference>
<dbReference type="InterPro" id="IPR050553">
    <property type="entry name" value="Thioredoxin_ResA/DsbE_sf"/>
</dbReference>
<feature type="chain" id="PRO_5015124223" description="Thioredoxin domain-containing protein" evidence="6">
    <location>
        <begin position="18"/>
        <end position="454"/>
    </location>
</feature>
<dbReference type="AlphaFoldDB" id="A0A2P6C7D1"/>
<comment type="subcellular location">
    <subcellularLocation>
        <location evidence="1">Cell envelope</location>
    </subcellularLocation>
</comment>
<dbReference type="Gene3D" id="3.40.30.10">
    <property type="entry name" value="Glutaredoxin"/>
    <property type="match status" value="1"/>
</dbReference>
<proteinExistence type="predicted"/>
<dbReference type="PANTHER" id="PTHR42852">
    <property type="entry name" value="THIOL:DISULFIDE INTERCHANGE PROTEIN DSBE"/>
    <property type="match status" value="1"/>
</dbReference>
<feature type="signal peptide" evidence="6">
    <location>
        <begin position="1"/>
        <end position="17"/>
    </location>
</feature>
<dbReference type="InterPro" id="IPR036249">
    <property type="entry name" value="Thioredoxin-like_sf"/>
</dbReference>
<organism evidence="8 9">
    <name type="scientific">Polaribacter butkevichii</name>
    <dbReference type="NCBI Taxonomy" id="218490"/>
    <lineage>
        <taxon>Bacteria</taxon>
        <taxon>Pseudomonadati</taxon>
        <taxon>Bacteroidota</taxon>
        <taxon>Flavobacteriia</taxon>
        <taxon>Flavobacteriales</taxon>
        <taxon>Flavobacteriaceae</taxon>
    </lineage>
</organism>
<comment type="caution">
    <text evidence="8">The sequence shown here is derived from an EMBL/GenBank/DDBJ whole genome shotgun (WGS) entry which is preliminary data.</text>
</comment>
<dbReference type="Pfam" id="PF08534">
    <property type="entry name" value="Redoxin"/>
    <property type="match status" value="1"/>
</dbReference>
<evidence type="ECO:0000256" key="3">
    <source>
        <dbReference type="ARBA" id="ARBA00023157"/>
    </source>
</evidence>
<evidence type="ECO:0000256" key="2">
    <source>
        <dbReference type="ARBA" id="ARBA00022748"/>
    </source>
</evidence>
<evidence type="ECO:0000256" key="1">
    <source>
        <dbReference type="ARBA" id="ARBA00004196"/>
    </source>
</evidence>
<name>A0A2P6C7D1_9FLAO</name>